<gene>
    <name evidence="5" type="ORF">EV189_0513</name>
</gene>
<dbReference type="PANTHER" id="PTHR34069">
    <property type="entry name" value="3-OXOACYL-[ACYL-CARRIER-PROTEIN] SYNTHASE 3"/>
    <property type="match status" value="1"/>
</dbReference>
<feature type="domain" description="Beta-ketoacyl-[acyl-carrier-protein] synthase III C-terminal" evidence="4">
    <location>
        <begin position="255"/>
        <end position="335"/>
    </location>
</feature>
<evidence type="ECO:0000259" key="4">
    <source>
        <dbReference type="Pfam" id="PF08541"/>
    </source>
</evidence>
<keyword evidence="1" id="KW-0808">Transferase</keyword>
<dbReference type="Pfam" id="PF08541">
    <property type="entry name" value="ACP_syn_III_C"/>
    <property type="match status" value="1"/>
</dbReference>
<reference evidence="5 6" key="1">
    <citation type="submission" date="2019-02" db="EMBL/GenBank/DDBJ databases">
        <title>Genomic Encyclopedia of Type Strains, Phase IV (KMG-IV): sequencing the most valuable type-strain genomes for metagenomic binning, comparative biology and taxonomic classification.</title>
        <authorList>
            <person name="Goeker M."/>
        </authorList>
    </citation>
    <scope>NUCLEOTIDE SEQUENCE [LARGE SCALE GENOMIC DNA]</scope>
    <source>
        <strain evidence="5 6">DSM 45622</strain>
    </source>
</reference>
<dbReference type="GO" id="GO:0016747">
    <property type="term" value="F:acyltransferase activity, transferring groups other than amino-acyl groups"/>
    <property type="evidence" value="ECO:0007669"/>
    <property type="project" value="InterPro"/>
</dbReference>
<proteinExistence type="predicted"/>
<dbReference type="Pfam" id="PF00108">
    <property type="entry name" value="Thiolase_N"/>
    <property type="match status" value="1"/>
</dbReference>
<evidence type="ECO:0000259" key="3">
    <source>
        <dbReference type="Pfam" id="PF00108"/>
    </source>
</evidence>
<protein>
    <submittedName>
        <fullName evidence="5">3-oxoacyl-[acyl-carrier-protein] synthase-3</fullName>
    </submittedName>
</protein>
<dbReference type="InterPro" id="IPR013747">
    <property type="entry name" value="ACP_syn_III_C"/>
</dbReference>
<keyword evidence="6" id="KW-1185">Reference proteome</keyword>
<dbReference type="PANTHER" id="PTHR34069:SF3">
    <property type="entry name" value="ACYL-COA:ACYL-COA ALKYLTRANSFERASE"/>
    <property type="match status" value="1"/>
</dbReference>
<dbReference type="InterPro" id="IPR020616">
    <property type="entry name" value="Thiolase_N"/>
</dbReference>
<dbReference type="GO" id="GO:0044550">
    <property type="term" value="P:secondary metabolite biosynthetic process"/>
    <property type="evidence" value="ECO:0007669"/>
    <property type="project" value="TreeGrafter"/>
</dbReference>
<evidence type="ECO:0000313" key="6">
    <source>
        <dbReference type="Proteomes" id="UP000293638"/>
    </source>
</evidence>
<dbReference type="SUPFAM" id="SSF53901">
    <property type="entry name" value="Thiolase-like"/>
    <property type="match status" value="1"/>
</dbReference>
<dbReference type="EMBL" id="SGXD01000001">
    <property type="protein sequence ID" value="RZS91276.1"/>
    <property type="molecule type" value="Genomic_DNA"/>
</dbReference>
<dbReference type="CDD" id="cd00830">
    <property type="entry name" value="KAS_III"/>
    <property type="match status" value="1"/>
</dbReference>
<dbReference type="AlphaFoldDB" id="A0A4Q7NVI5"/>
<dbReference type="Proteomes" id="UP000293638">
    <property type="component" value="Unassembled WGS sequence"/>
</dbReference>
<dbReference type="NCBIfam" id="NF006720">
    <property type="entry name" value="PRK09258.1"/>
    <property type="match status" value="1"/>
</dbReference>
<dbReference type="Gene3D" id="3.40.47.10">
    <property type="match status" value="2"/>
</dbReference>
<dbReference type="RefSeq" id="WP_196788510.1">
    <property type="nucleotide sequence ID" value="NZ_SGXD01000001.1"/>
</dbReference>
<keyword evidence="2" id="KW-0012">Acyltransferase</keyword>
<sequence>MAGNASYTLRNTALLSVAGLEGPVVVTSAEIDERLAESMARLRLRPGTLATLTGIVERRWWPEEVSFADAAAMAGAKALSEAGVDPSQVGLLINSSVSREHLEPSTASAVHHLMGLPPTALNFDVTNACLGFVNAVQIAGTMIDSGAVQYAVVVDAEGARQTHEATIARLSRPETTREDFLREFATLTLGSGAAAAVLGRADEHPGAHRVLGGISRAGTEHHELCVGDLQQMRTDHKGLLEAGVQLARDVWAEAREAGWDWSAMDAYVMHQVSVVHTASIVDALGIDPDKVPTTYQRLGNVGPAALPITLADHAPELSPGDRVLCMGIGSGLNTSVLEIAW</sequence>
<name>A0A4Q7NVI5_9ACTN</name>
<dbReference type="InterPro" id="IPR016039">
    <property type="entry name" value="Thiolase-like"/>
</dbReference>
<evidence type="ECO:0000313" key="5">
    <source>
        <dbReference type="EMBL" id="RZS91276.1"/>
    </source>
</evidence>
<evidence type="ECO:0000256" key="2">
    <source>
        <dbReference type="ARBA" id="ARBA00023315"/>
    </source>
</evidence>
<comment type="caution">
    <text evidence="5">The sequence shown here is derived from an EMBL/GenBank/DDBJ whole genome shotgun (WGS) entry which is preliminary data.</text>
</comment>
<organism evidence="5 6">
    <name type="scientific">Motilibacter rhizosphaerae</name>
    <dbReference type="NCBI Taxonomy" id="598652"/>
    <lineage>
        <taxon>Bacteria</taxon>
        <taxon>Bacillati</taxon>
        <taxon>Actinomycetota</taxon>
        <taxon>Actinomycetes</taxon>
        <taxon>Motilibacterales</taxon>
        <taxon>Motilibacteraceae</taxon>
        <taxon>Motilibacter</taxon>
    </lineage>
</organism>
<evidence type="ECO:0000256" key="1">
    <source>
        <dbReference type="ARBA" id="ARBA00022679"/>
    </source>
</evidence>
<feature type="domain" description="Thiolase N-terminal" evidence="3">
    <location>
        <begin position="63"/>
        <end position="159"/>
    </location>
</feature>
<accession>A0A4Q7NVI5</accession>